<organism evidence="1 2">
    <name type="scientific">Ancylostoma ceylanicum</name>
    <dbReference type="NCBI Taxonomy" id="53326"/>
    <lineage>
        <taxon>Eukaryota</taxon>
        <taxon>Metazoa</taxon>
        <taxon>Ecdysozoa</taxon>
        <taxon>Nematoda</taxon>
        <taxon>Chromadorea</taxon>
        <taxon>Rhabditida</taxon>
        <taxon>Rhabditina</taxon>
        <taxon>Rhabditomorpha</taxon>
        <taxon>Strongyloidea</taxon>
        <taxon>Ancylostomatidae</taxon>
        <taxon>Ancylostomatinae</taxon>
        <taxon>Ancylostoma</taxon>
    </lineage>
</organism>
<keyword evidence="2" id="KW-1185">Reference proteome</keyword>
<accession>A0A016VQS8</accession>
<proteinExistence type="predicted"/>
<sequence length="79" mass="8585">MELLTDIEAAKCGLSEPREGILGDRDVVGTMLATRSARFSRRIAQFYAVVTSVWPSKNRGVAMTEHGMGATCSRCHRAG</sequence>
<comment type="caution">
    <text evidence="1">The sequence shown here is derived from an EMBL/GenBank/DDBJ whole genome shotgun (WGS) entry which is preliminary data.</text>
</comment>
<dbReference type="Proteomes" id="UP000024635">
    <property type="component" value="Unassembled WGS sequence"/>
</dbReference>
<gene>
    <name evidence="1" type="primary">Acey_s0006.g3115</name>
    <name evidence="1" type="ORF">Y032_0006g3115</name>
</gene>
<protein>
    <submittedName>
        <fullName evidence="1">Uncharacterized protein</fullName>
    </submittedName>
</protein>
<dbReference type="EMBL" id="JARK01001342">
    <property type="protein sequence ID" value="EYC29671.1"/>
    <property type="molecule type" value="Genomic_DNA"/>
</dbReference>
<dbReference type="AlphaFoldDB" id="A0A016VQS8"/>
<reference evidence="2" key="1">
    <citation type="journal article" date="2015" name="Nat. Genet.">
        <title>The genome and transcriptome of the zoonotic hookworm Ancylostoma ceylanicum identify infection-specific gene families.</title>
        <authorList>
            <person name="Schwarz E.M."/>
            <person name="Hu Y."/>
            <person name="Antoshechkin I."/>
            <person name="Miller M.M."/>
            <person name="Sternberg P.W."/>
            <person name="Aroian R.V."/>
        </authorList>
    </citation>
    <scope>NUCLEOTIDE SEQUENCE</scope>
    <source>
        <strain evidence="2">HY135</strain>
    </source>
</reference>
<evidence type="ECO:0000313" key="1">
    <source>
        <dbReference type="EMBL" id="EYC29671.1"/>
    </source>
</evidence>
<name>A0A016VQS8_9BILA</name>
<evidence type="ECO:0000313" key="2">
    <source>
        <dbReference type="Proteomes" id="UP000024635"/>
    </source>
</evidence>